<dbReference type="PROSITE" id="PS50181">
    <property type="entry name" value="FBOX"/>
    <property type="match status" value="1"/>
</dbReference>
<evidence type="ECO:0000259" key="1">
    <source>
        <dbReference type="PROSITE" id="PS50181"/>
    </source>
</evidence>
<dbReference type="Proteomes" id="UP000277580">
    <property type="component" value="Unassembled WGS sequence"/>
</dbReference>
<proteinExistence type="predicted"/>
<protein>
    <recommendedName>
        <fullName evidence="1">F-box domain-containing protein</fullName>
    </recommendedName>
</protein>
<accession>A0A3N4L2L6</accession>
<dbReference type="InterPro" id="IPR036047">
    <property type="entry name" value="F-box-like_dom_sf"/>
</dbReference>
<evidence type="ECO:0000313" key="2">
    <source>
        <dbReference type="EMBL" id="RPB14821.1"/>
    </source>
</evidence>
<evidence type="ECO:0000313" key="3">
    <source>
        <dbReference type="Proteomes" id="UP000277580"/>
    </source>
</evidence>
<keyword evidence="3" id="KW-1185">Reference proteome</keyword>
<gene>
    <name evidence="2" type="ORF">P167DRAFT_45663</name>
</gene>
<dbReference type="InterPro" id="IPR032675">
    <property type="entry name" value="LRR_dom_sf"/>
</dbReference>
<dbReference type="SUPFAM" id="SSF52047">
    <property type="entry name" value="RNI-like"/>
    <property type="match status" value="1"/>
</dbReference>
<dbReference type="OrthoDB" id="3257981at2759"/>
<organism evidence="2 3">
    <name type="scientific">Morchella conica CCBAS932</name>
    <dbReference type="NCBI Taxonomy" id="1392247"/>
    <lineage>
        <taxon>Eukaryota</taxon>
        <taxon>Fungi</taxon>
        <taxon>Dikarya</taxon>
        <taxon>Ascomycota</taxon>
        <taxon>Pezizomycotina</taxon>
        <taxon>Pezizomycetes</taxon>
        <taxon>Pezizales</taxon>
        <taxon>Morchellaceae</taxon>
        <taxon>Morchella</taxon>
    </lineage>
</organism>
<dbReference type="Gene3D" id="3.80.10.10">
    <property type="entry name" value="Ribonuclease Inhibitor"/>
    <property type="match status" value="1"/>
</dbReference>
<dbReference type="Pfam" id="PF00646">
    <property type="entry name" value="F-box"/>
    <property type="match status" value="1"/>
</dbReference>
<reference evidence="2 3" key="1">
    <citation type="journal article" date="2018" name="Nat. Ecol. Evol.">
        <title>Pezizomycetes genomes reveal the molecular basis of ectomycorrhizal truffle lifestyle.</title>
        <authorList>
            <person name="Murat C."/>
            <person name="Payen T."/>
            <person name="Noel B."/>
            <person name="Kuo A."/>
            <person name="Morin E."/>
            <person name="Chen J."/>
            <person name="Kohler A."/>
            <person name="Krizsan K."/>
            <person name="Balestrini R."/>
            <person name="Da Silva C."/>
            <person name="Montanini B."/>
            <person name="Hainaut M."/>
            <person name="Levati E."/>
            <person name="Barry K.W."/>
            <person name="Belfiori B."/>
            <person name="Cichocki N."/>
            <person name="Clum A."/>
            <person name="Dockter R.B."/>
            <person name="Fauchery L."/>
            <person name="Guy J."/>
            <person name="Iotti M."/>
            <person name="Le Tacon F."/>
            <person name="Lindquist E.A."/>
            <person name="Lipzen A."/>
            <person name="Malagnac F."/>
            <person name="Mello A."/>
            <person name="Molinier V."/>
            <person name="Miyauchi S."/>
            <person name="Poulain J."/>
            <person name="Riccioni C."/>
            <person name="Rubini A."/>
            <person name="Sitrit Y."/>
            <person name="Splivallo R."/>
            <person name="Traeger S."/>
            <person name="Wang M."/>
            <person name="Zifcakova L."/>
            <person name="Wipf D."/>
            <person name="Zambonelli A."/>
            <person name="Paolocci F."/>
            <person name="Nowrousian M."/>
            <person name="Ottonello S."/>
            <person name="Baldrian P."/>
            <person name="Spatafora J.W."/>
            <person name="Henrissat B."/>
            <person name="Nagy L.G."/>
            <person name="Aury J.M."/>
            <person name="Wincker P."/>
            <person name="Grigoriev I.V."/>
            <person name="Bonfante P."/>
            <person name="Martin F.M."/>
        </authorList>
    </citation>
    <scope>NUCLEOTIDE SEQUENCE [LARGE SCALE GENOMIC DNA]</scope>
    <source>
        <strain evidence="2 3">CCBAS932</strain>
    </source>
</reference>
<dbReference type="InParanoid" id="A0A3N4L2L6"/>
<sequence>MPSSHALKHASDVTTFVTDQALYTKTLCGAHNAKPIHPLWFSQVCGGSNTGASLLQLPSELLDHITELLSIADLASMALVNTACRQLARSRQFANIHLSYTTPEASGIRNVLADESAARMENPMISSPTLGVCVRSLTVASVILMDSFFVRWWKLEDLPSLFMPEVSRERAIELVANNYFDVYVRNLSDALRYVLPNLEILRWEDKVCITPELMNAITASGVRELEMAGVFVDREFVVDERPRWGLRRLVMDIQRAKGCRNVNTAPLCMSILKAAAQTLEELEWVNGEVTRFDAAEFDPPLRFPQLRSLVLQNTEIDSELLEALISENNPQLRLRILTVASSSASEYLSRRGHIDTLQVYHTLAPLSPSDAVFIGANSQLHKLTAPCASDSLVLGTLLPTLTDFRHLTNLYLVWDSKTIDIRALESIGGVKSLTHLWLSAGTQSGNIHDWVAPHDAMVTAFCQLQKLRVLVFTRDTYEQPLAGEPPEKYYILRQHPDGVEGDEGTPGFQQRSEAAWELWHVEEMRRVASDYADVLERLELVFLGQLEANVRQEWWKEPGKRIDDWCFGKAKSRAWVPSGRDKSIM</sequence>
<name>A0A3N4L2L6_9PEZI</name>
<dbReference type="InterPro" id="IPR001810">
    <property type="entry name" value="F-box_dom"/>
</dbReference>
<dbReference type="EMBL" id="ML119116">
    <property type="protein sequence ID" value="RPB14821.1"/>
    <property type="molecule type" value="Genomic_DNA"/>
</dbReference>
<dbReference type="AlphaFoldDB" id="A0A3N4L2L6"/>
<feature type="domain" description="F-box" evidence="1">
    <location>
        <begin position="51"/>
        <end position="96"/>
    </location>
</feature>
<dbReference type="SUPFAM" id="SSF81383">
    <property type="entry name" value="F-box domain"/>
    <property type="match status" value="1"/>
</dbReference>